<dbReference type="Proteomes" id="UP000299102">
    <property type="component" value="Unassembled WGS sequence"/>
</dbReference>
<accession>A0A4C1W1C7</accession>
<dbReference type="AlphaFoldDB" id="A0A4C1W1C7"/>
<gene>
    <name evidence="1" type="ORF">EVAR_33213_1</name>
</gene>
<protein>
    <submittedName>
        <fullName evidence="1">Uncharacterized protein</fullName>
    </submittedName>
</protein>
<organism evidence="1 2">
    <name type="scientific">Eumeta variegata</name>
    <name type="common">Bagworm moth</name>
    <name type="synonym">Eumeta japonica</name>
    <dbReference type="NCBI Taxonomy" id="151549"/>
    <lineage>
        <taxon>Eukaryota</taxon>
        <taxon>Metazoa</taxon>
        <taxon>Ecdysozoa</taxon>
        <taxon>Arthropoda</taxon>
        <taxon>Hexapoda</taxon>
        <taxon>Insecta</taxon>
        <taxon>Pterygota</taxon>
        <taxon>Neoptera</taxon>
        <taxon>Endopterygota</taxon>
        <taxon>Lepidoptera</taxon>
        <taxon>Glossata</taxon>
        <taxon>Ditrysia</taxon>
        <taxon>Tineoidea</taxon>
        <taxon>Psychidae</taxon>
        <taxon>Oiketicinae</taxon>
        <taxon>Eumeta</taxon>
    </lineage>
</organism>
<evidence type="ECO:0000313" key="1">
    <source>
        <dbReference type="EMBL" id="GBP45108.1"/>
    </source>
</evidence>
<sequence>MGSNPRSDVLSDRDPALDCSPVLLCRSRCLFESSFAYHTIRPDITESEYVGEIDSAAAPAANAGAAAPPAIQT</sequence>
<reference evidence="1 2" key="1">
    <citation type="journal article" date="2019" name="Commun. Biol.">
        <title>The bagworm genome reveals a unique fibroin gene that provides high tensile strength.</title>
        <authorList>
            <person name="Kono N."/>
            <person name="Nakamura H."/>
            <person name="Ohtoshi R."/>
            <person name="Tomita M."/>
            <person name="Numata K."/>
            <person name="Arakawa K."/>
        </authorList>
    </citation>
    <scope>NUCLEOTIDE SEQUENCE [LARGE SCALE GENOMIC DNA]</scope>
</reference>
<keyword evidence="2" id="KW-1185">Reference proteome</keyword>
<comment type="caution">
    <text evidence="1">The sequence shown here is derived from an EMBL/GenBank/DDBJ whole genome shotgun (WGS) entry which is preliminary data.</text>
</comment>
<proteinExistence type="predicted"/>
<dbReference type="EMBL" id="BGZK01000464">
    <property type="protein sequence ID" value="GBP45108.1"/>
    <property type="molecule type" value="Genomic_DNA"/>
</dbReference>
<name>A0A4C1W1C7_EUMVA</name>
<evidence type="ECO:0000313" key="2">
    <source>
        <dbReference type="Proteomes" id="UP000299102"/>
    </source>
</evidence>